<reference evidence="1 2" key="1">
    <citation type="journal article" date="2015" name="Int. J. Syst. Evol. Microbiol.">
        <title>Roseomonas oryzae sp. nov., isolated from paddy rhizosphere soil.</title>
        <authorList>
            <person name="Ramaprasad E.V."/>
            <person name="Sasikala Ch."/>
            <person name="Ramana Ch.V."/>
        </authorList>
    </citation>
    <scope>NUCLEOTIDE SEQUENCE [LARGE SCALE GENOMIC DNA]</scope>
    <source>
        <strain evidence="1 2">KCTC 42542</strain>
    </source>
</reference>
<dbReference type="EMBL" id="VUKA01000021">
    <property type="protein sequence ID" value="KAA2211564.1"/>
    <property type="molecule type" value="Genomic_DNA"/>
</dbReference>
<keyword evidence="2" id="KW-1185">Reference proteome</keyword>
<dbReference type="RefSeq" id="WP_149813952.1">
    <property type="nucleotide sequence ID" value="NZ_VUKA01000021.1"/>
</dbReference>
<sequence>MSKRPAPALPDIGDDEIKARLQPLIEEVVPKRTPGKATRSKVVNAEFLMPEPVRMEMRIRAAKRGISASKLLLEILRDAGYPVSDADFVDLRKLPRKIG</sequence>
<dbReference type="OrthoDB" id="7271010at2"/>
<comment type="caution">
    <text evidence="1">The sequence shown here is derived from an EMBL/GenBank/DDBJ whole genome shotgun (WGS) entry which is preliminary data.</text>
</comment>
<accession>A0A5B2TBX7</accession>
<protein>
    <submittedName>
        <fullName evidence="1">Uncharacterized protein</fullName>
    </submittedName>
</protein>
<evidence type="ECO:0000313" key="1">
    <source>
        <dbReference type="EMBL" id="KAA2211564.1"/>
    </source>
</evidence>
<evidence type="ECO:0000313" key="2">
    <source>
        <dbReference type="Proteomes" id="UP000322110"/>
    </source>
</evidence>
<gene>
    <name evidence="1" type="ORF">F0Q34_19360</name>
</gene>
<name>A0A5B2TBX7_9PROT</name>
<organism evidence="1 2">
    <name type="scientific">Teichococcus oryzae</name>
    <dbReference type="NCBI Taxonomy" id="1608942"/>
    <lineage>
        <taxon>Bacteria</taxon>
        <taxon>Pseudomonadati</taxon>
        <taxon>Pseudomonadota</taxon>
        <taxon>Alphaproteobacteria</taxon>
        <taxon>Acetobacterales</taxon>
        <taxon>Roseomonadaceae</taxon>
        <taxon>Roseomonas</taxon>
    </lineage>
</organism>
<proteinExistence type="predicted"/>
<dbReference type="AlphaFoldDB" id="A0A5B2TBX7"/>
<dbReference type="Proteomes" id="UP000322110">
    <property type="component" value="Unassembled WGS sequence"/>
</dbReference>